<name>A0ABV8V1M6_9GAMM</name>
<dbReference type="Proteomes" id="UP001595840">
    <property type="component" value="Unassembled WGS sequence"/>
</dbReference>
<proteinExistence type="inferred from homology"/>
<dbReference type="Pfam" id="PF00561">
    <property type="entry name" value="Abhydrolase_1"/>
    <property type="match status" value="1"/>
</dbReference>
<dbReference type="InterPro" id="IPR000073">
    <property type="entry name" value="AB_hydrolase_1"/>
</dbReference>
<dbReference type="InterPro" id="IPR029058">
    <property type="entry name" value="AB_hydrolase_fold"/>
</dbReference>
<dbReference type="RefSeq" id="WP_290263780.1">
    <property type="nucleotide sequence ID" value="NZ_JAUFQG010000006.1"/>
</dbReference>
<protein>
    <submittedName>
        <fullName evidence="4">Alpha/beta hydrolase</fullName>
    </submittedName>
</protein>
<dbReference type="SUPFAM" id="SSF53474">
    <property type="entry name" value="alpha/beta-Hydrolases"/>
    <property type="match status" value="1"/>
</dbReference>
<dbReference type="Gene3D" id="3.40.50.1820">
    <property type="entry name" value="alpha/beta hydrolase"/>
    <property type="match status" value="1"/>
</dbReference>
<evidence type="ECO:0000313" key="5">
    <source>
        <dbReference type="Proteomes" id="UP001595840"/>
    </source>
</evidence>
<accession>A0ABV8V1M6</accession>
<keyword evidence="5" id="KW-1185">Reference proteome</keyword>
<sequence>MNKLLAIIFIFLSVAAFAFIYRAEPDLALPENSAELQPRSCWFTPEAGRVVACFNLRVTEAGHHFTLPVVVLKSAQASNHAVLYLSGGPGGSTFLSAEDMIYWQGQYARFDMASDLVLVDRRGTGMAEPRLQCPYFRREYRKGLSQDLSAKEENAQHFRAMSWCFDKQLSSHPESKRLAVDALGTAADARDMQALLSLLGYQQWSLWGVSYGTRLALAMAANKPQGLQSLVLDSVYPPERGHNEEWPGLMSSAMTRFFHWCDTHHCSLREASVLTPIAEAAEATEKRFQQMLEQLDARPVQVSVPSWYGEAPYQVAVNGQRYLQIVFAAIYDQHLWPSIGESLMSASVQQRAALDKLAESFVNNAFDPDFSEMVFYAAECKDNRISDPKRVNKALSEHPYYSRYLEGMAGTDVCQASVLGSVRGREQLSVADLANIDVPVLLLSGEMDPITPIDWVEPLQALLPHWQLASFSQVGHAVVSSDICAEQLLRDFIAEPRLLLALADNSCLQSSITLSASSRLQVLNE</sequence>
<comment type="caution">
    <text evidence="4">The sequence shown here is derived from an EMBL/GenBank/DDBJ whole genome shotgun (WGS) entry which is preliminary data.</text>
</comment>
<comment type="similarity">
    <text evidence="1">Belongs to the peptidase S33 family.</text>
</comment>
<organism evidence="4 5">
    <name type="scientific">Simiduia curdlanivorans</name>
    <dbReference type="NCBI Taxonomy" id="1492769"/>
    <lineage>
        <taxon>Bacteria</taxon>
        <taxon>Pseudomonadati</taxon>
        <taxon>Pseudomonadota</taxon>
        <taxon>Gammaproteobacteria</taxon>
        <taxon>Cellvibrionales</taxon>
        <taxon>Cellvibrionaceae</taxon>
        <taxon>Simiduia</taxon>
    </lineage>
</organism>
<dbReference type="PANTHER" id="PTHR43248:SF25">
    <property type="entry name" value="AB HYDROLASE-1 DOMAIN-CONTAINING PROTEIN-RELATED"/>
    <property type="match status" value="1"/>
</dbReference>
<dbReference type="GO" id="GO:0016787">
    <property type="term" value="F:hydrolase activity"/>
    <property type="evidence" value="ECO:0007669"/>
    <property type="project" value="UniProtKB-KW"/>
</dbReference>
<evidence type="ECO:0000313" key="4">
    <source>
        <dbReference type="EMBL" id="MFC4361791.1"/>
    </source>
</evidence>
<feature type="domain" description="AB hydrolase-1" evidence="3">
    <location>
        <begin position="82"/>
        <end position="478"/>
    </location>
</feature>
<reference evidence="5" key="1">
    <citation type="journal article" date="2019" name="Int. J. Syst. Evol. Microbiol.">
        <title>The Global Catalogue of Microorganisms (GCM) 10K type strain sequencing project: providing services to taxonomists for standard genome sequencing and annotation.</title>
        <authorList>
            <consortium name="The Broad Institute Genomics Platform"/>
            <consortium name="The Broad Institute Genome Sequencing Center for Infectious Disease"/>
            <person name="Wu L."/>
            <person name="Ma J."/>
        </authorList>
    </citation>
    <scope>NUCLEOTIDE SEQUENCE [LARGE SCALE GENOMIC DNA]</scope>
    <source>
        <strain evidence="5">CECT 8570</strain>
    </source>
</reference>
<evidence type="ECO:0000259" key="3">
    <source>
        <dbReference type="Pfam" id="PF00561"/>
    </source>
</evidence>
<evidence type="ECO:0000256" key="2">
    <source>
        <dbReference type="ARBA" id="ARBA00022801"/>
    </source>
</evidence>
<dbReference type="PANTHER" id="PTHR43248">
    <property type="entry name" value="2-SUCCINYL-6-HYDROXY-2,4-CYCLOHEXADIENE-1-CARBOXYLATE SYNTHASE"/>
    <property type="match status" value="1"/>
</dbReference>
<dbReference type="EMBL" id="JBHSCX010000004">
    <property type="protein sequence ID" value="MFC4361791.1"/>
    <property type="molecule type" value="Genomic_DNA"/>
</dbReference>
<gene>
    <name evidence="4" type="ORF">ACFOX3_05720</name>
</gene>
<keyword evidence="2 4" id="KW-0378">Hydrolase</keyword>
<dbReference type="InterPro" id="IPR051601">
    <property type="entry name" value="Serine_prot/Carboxylest_S33"/>
</dbReference>
<evidence type="ECO:0000256" key="1">
    <source>
        <dbReference type="ARBA" id="ARBA00010088"/>
    </source>
</evidence>